<sequence>MVTDVEVFRPGFGRVLVVVVVLLCVGGAVTGLLDDATTVWPYLPLLALLSVLAWAAYWRPAVVVSPAGVELRNVTRTVEIPWTALNAVETHFALTLHTAYGSYASWAAPAPSQSRVRRADRTDVSDLPESTYGSGGSVRPGDLAGTDSGQAAALVRSRWEQLRDTGVLNAPRLEREQPVVHWHVGTLAVVVALGALSVLTLAL</sequence>
<proteinExistence type="predicted"/>
<dbReference type="EMBL" id="BKAL01000010">
    <property type="protein sequence ID" value="GEP70068.1"/>
    <property type="molecule type" value="Genomic_DNA"/>
</dbReference>
<comment type="caution">
    <text evidence="4">The sequence shown here is derived from an EMBL/GenBank/DDBJ whole genome shotgun (WGS) entry which is preliminary data.</text>
</comment>
<protein>
    <recommendedName>
        <fullName evidence="3">Low molecular weight protein antigen 6 PH domain-containing protein</fullName>
    </recommendedName>
</protein>
<feature type="transmembrane region" description="Helical" evidence="2">
    <location>
        <begin position="182"/>
        <end position="202"/>
    </location>
</feature>
<dbReference type="AlphaFoldDB" id="A0A512PFT8"/>
<dbReference type="Pfam" id="PF10756">
    <property type="entry name" value="bPH_6"/>
    <property type="match status" value="1"/>
</dbReference>
<dbReference type="OrthoDB" id="5148800at2"/>
<accession>A0A512PFT8</accession>
<keyword evidence="5" id="KW-1185">Reference proteome</keyword>
<evidence type="ECO:0000259" key="3">
    <source>
        <dbReference type="Pfam" id="PF10756"/>
    </source>
</evidence>
<keyword evidence="2" id="KW-0472">Membrane</keyword>
<evidence type="ECO:0000313" key="5">
    <source>
        <dbReference type="Proteomes" id="UP000321798"/>
    </source>
</evidence>
<dbReference type="InterPro" id="IPR019692">
    <property type="entry name" value="CFP-6_PH"/>
</dbReference>
<dbReference type="Proteomes" id="UP000321798">
    <property type="component" value="Unassembled WGS sequence"/>
</dbReference>
<feature type="transmembrane region" description="Helical" evidence="2">
    <location>
        <begin position="39"/>
        <end position="58"/>
    </location>
</feature>
<reference evidence="4 5" key="1">
    <citation type="submission" date="2019-07" db="EMBL/GenBank/DDBJ databases">
        <title>Whole genome shotgun sequence of Cellulomonas soli NBRC 109434.</title>
        <authorList>
            <person name="Hosoyama A."/>
            <person name="Uohara A."/>
            <person name="Ohji S."/>
            <person name="Ichikawa N."/>
        </authorList>
    </citation>
    <scope>NUCLEOTIDE SEQUENCE [LARGE SCALE GENOMIC DNA]</scope>
    <source>
        <strain evidence="4 5">NBRC 109434</strain>
    </source>
</reference>
<feature type="region of interest" description="Disordered" evidence="1">
    <location>
        <begin position="114"/>
        <end position="147"/>
    </location>
</feature>
<feature type="domain" description="Low molecular weight protein antigen 6 PH" evidence="3">
    <location>
        <begin position="59"/>
        <end position="104"/>
    </location>
</feature>
<keyword evidence="2" id="KW-0812">Transmembrane</keyword>
<gene>
    <name evidence="4" type="ORF">CSO01_27830</name>
</gene>
<dbReference type="RefSeq" id="WP_146953852.1">
    <property type="nucleotide sequence ID" value="NZ_BAABBJ010000002.1"/>
</dbReference>
<evidence type="ECO:0000256" key="1">
    <source>
        <dbReference type="SAM" id="MobiDB-lite"/>
    </source>
</evidence>
<feature type="transmembrane region" description="Helical" evidence="2">
    <location>
        <begin position="12"/>
        <end position="33"/>
    </location>
</feature>
<organism evidence="4 5">
    <name type="scientific">Cellulomonas soli</name>
    <dbReference type="NCBI Taxonomy" id="931535"/>
    <lineage>
        <taxon>Bacteria</taxon>
        <taxon>Bacillati</taxon>
        <taxon>Actinomycetota</taxon>
        <taxon>Actinomycetes</taxon>
        <taxon>Micrococcales</taxon>
        <taxon>Cellulomonadaceae</taxon>
        <taxon>Cellulomonas</taxon>
    </lineage>
</organism>
<evidence type="ECO:0000256" key="2">
    <source>
        <dbReference type="SAM" id="Phobius"/>
    </source>
</evidence>
<keyword evidence="2" id="KW-1133">Transmembrane helix</keyword>
<name>A0A512PFT8_9CELL</name>
<evidence type="ECO:0000313" key="4">
    <source>
        <dbReference type="EMBL" id="GEP70068.1"/>
    </source>
</evidence>